<protein>
    <submittedName>
        <fullName evidence="2">Uncharacterized protein</fullName>
    </submittedName>
</protein>
<keyword evidence="3" id="KW-1185">Reference proteome</keyword>
<evidence type="ECO:0000313" key="2">
    <source>
        <dbReference type="EMBL" id="OOV07120.1"/>
    </source>
</evidence>
<accession>A0A1T1ASQ1</accession>
<feature type="compositionally biased region" description="Polar residues" evidence="1">
    <location>
        <begin position="1"/>
        <end position="20"/>
    </location>
</feature>
<dbReference type="EMBL" id="MTJN01000002">
    <property type="protein sequence ID" value="OOV07120.1"/>
    <property type="molecule type" value="Genomic_DNA"/>
</dbReference>
<evidence type="ECO:0000313" key="3">
    <source>
        <dbReference type="Proteomes" id="UP000190750"/>
    </source>
</evidence>
<dbReference type="AlphaFoldDB" id="A0A1T1ASQ1"/>
<proteinExistence type="predicted"/>
<feature type="region of interest" description="Disordered" evidence="1">
    <location>
        <begin position="1"/>
        <end position="46"/>
    </location>
</feature>
<comment type="caution">
    <text evidence="2">The sequence shown here is derived from an EMBL/GenBank/DDBJ whole genome shotgun (WGS) entry which is preliminary data.</text>
</comment>
<dbReference type="Proteomes" id="UP000190750">
    <property type="component" value="Unassembled WGS sequence"/>
</dbReference>
<reference evidence="2 3" key="1">
    <citation type="submission" date="2017-01" db="EMBL/GenBank/DDBJ databases">
        <title>Genome sequencing of Rhodoferax fermentans JCM 7819.</title>
        <authorList>
            <person name="Kim Y.J."/>
            <person name="Farh M.E.-A."/>
            <person name="Yang D.-C."/>
        </authorList>
    </citation>
    <scope>NUCLEOTIDE SEQUENCE [LARGE SCALE GENOMIC DNA]</scope>
    <source>
        <strain evidence="2 3">JCM 7819</strain>
    </source>
</reference>
<sequence>MSISISSSTPVQAPQKTNPLEATDAKRGDKPTPPPAEDSTSKPASTAQAFTNALGQLTGTNLSVKA</sequence>
<evidence type="ECO:0000256" key="1">
    <source>
        <dbReference type="SAM" id="MobiDB-lite"/>
    </source>
</evidence>
<name>A0A1T1ASQ1_RHOFE</name>
<dbReference type="RefSeq" id="WP_078364949.1">
    <property type="nucleotide sequence ID" value="NZ_MTJN01000002.1"/>
</dbReference>
<gene>
    <name evidence="2" type="ORF">RF819_10610</name>
</gene>
<organism evidence="2 3">
    <name type="scientific">Rhodoferax fermentans</name>
    <dbReference type="NCBI Taxonomy" id="28066"/>
    <lineage>
        <taxon>Bacteria</taxon>
        <taxon>Pseudomonadati</taxon>
        <taxon>Pseudomonadota</taxon>
        <taxon>Betaproteobacteria</taxon>
        <taxon>Burkholderiales</taxon>
        <taxon>Comamonadaceae</taxon>
        <taxon>Rhodoferax</taxon>
    </lineage>
</organism>
<dbReference type="STRING" id="28066.RF819_10610"/>